<evidence type="ECO:0000313" key="8">
    <source>
        <dbReference type="Proteomes" id="UP000593567"/>
    </source>
</evidence>
<comment type="caution">
    <text evidence="7">The sequence shown here is derived from an EMBL/GenBank/DDBJ whole genome shotgun (WGS) entry which is preliminary data.</text>
</comment>
<feature type="domain" description="SAM" evidence="6">
    <location>
        <begin position="384"/>
        <end position="447"/>
    </location>
</feature>
<dbReference type="SUPFAM" id="SSF47769">
    <property type="entry name" value="SAM/Pointed domain"/>
    <property type="match status" value="3"/>
</dbReference>
<evidence type="ECO:0000256" key="5">
    <source>
        <dbReference type="SAM" id="MobiDB-lite"/>
    </source>
</evidence>
<evidence type="ECO:0000256" key="1">
    <source>
        <dbReference type="ARBA" id="ARBA00007547"/>
    </source>
</evidence>
<dbReference type="Proteomes" id="UP000593567">
    <property type="component" value="Unassembled WGS sequence"/>
</dbReference>
<dbReference type="FunFam" id="1.10.150.50:FF:000005">
    <property type="entry name" value="Liprin-beta-1 isoform 1"/>
    <property type="match status" value="1"/>
</dbReference>
<dbReference type="Pfam" id="PF00536">
    <property type="entry name" value="SAM_1"/>
    <property type="match status" value="2"/>
</dbReference>
<dbReference type="AlphaFoldDB" id="A0A7J7JS16"/>
<comment type="similarity">
    <text evidence="1">Belongs to the liprin family. Liprin-beta subfamily.</text>
</comment>
<reference evidence="7" key="1">
    <citation type="submission" date="2020-06" db="EMBL/GenBank/DDBJ databases">
        <title>Draft genome of Bugula neritina, a colonial animal packing powerful symbionts and potential medicines.</title>
        <authorList>
            <person name="Rayko M."/>
        </authorList>
    </citation>
    <scope>NUCLEOTIDE SEQUENCE [LARGE SCALE GENOMIC DNA]</scope>
    <source>
        <strain evidence="7">Kwan_BN1</strain>
    </source>
</reference>
<dbReference type="EMBL" id="VXIV02001953">
    <property type="protein sequence ID" value="KAF6028431.1"/>
    <property type="molecule type" value="Genomic_DNA"/>
</dbReference>
<dbReference type="GO" id="GO:0007528">
    <property type="term" value="P:neuromuscular junction development"/>
    <property type="evidence" value="ECO:0007669"/>
    <property type="project" value="TreeGrafter"/>
</dbReference>
<dbReference type="InterPro" id="IPR029515">
    <property type="entry name" value="Liprin"/>
</dbReference>
<organism evidence="7 8">
    <name type="scientific">Bugula neritina</name>
    <name type="common">Brown bryozoan</name>
    <name type="synonym">Sertularia neritina</name>
    <dbReference type="NCBI Taxonomy" id="10212"/>
    <lineage>
        <taxon>Eukaryota</taxon>
        <taxon>Metazoa</taxon>
        <taxon>Spiralia</taxon>
        <taxon>Lophotrochozoa</taxon>
        <taxon>Bryozoa</taxon>
        <taxon>Gymnolaemata</taxon>
        <taxon>Cheilostomatida</taxon>
        <taxon>Flustrina</taxon>
        <taxon>Buguloidea</taxon>
        <taxon>Bugulidae</taxon>
        <taxon>Bugula</taxon>
    </lineage>
</organism>
<keyword evidence="3 4" id="KW-0175">Coiled coil</keyword>
<evidence type="ECO:0000256" key="4">
    <source>
        <dbReference type="SAM" id="Coils"/>
    </source>
</evidence>
<feature type="region of interest" description="Disordered" evidence="5">
    <location>
        <begin position="133"/>
        <end position="179"/>
    </location>
</feature>
<dbReference type="InterPro" id="IPR001660">
    <property type="entry name" value="SAM"/>
</dbReference>
<dbReference type="InterPro" id="IPR037618">
    <property type="entry name" value="LIPB1/2_SAM_2nd"/>
</dbReference>
<evidence type="ECO:0000313" key="7">
    <source>
        <dbReference type="EMBL" id="KAF6028431.1"/>
    </source>
</evidence>
<proteinExistence type="inferred from homology"/>
<feature type="coiled-coil region" evidence="4">
    <location>
        <begin position="7"/>
        <end position="98"/>
    </location>
</feature>
<name>A0A7J7JS16_BUGNE</name>
<dbReference type="CDD" id="cd09563">
    <property type="entry name" value="SAM_liprin-beta1_2_repeat1"/>
    <property type="match status" value="1"/>
</dbReference>
<evidence type="ECO:0000256" key="2">
    <source>
        <dbReference type="ARBA" id="ARBA00022737"/>
    </source>
</evidence>
<accession>A0A7J7JS16</accession>
<protein>
    <recommendedName>
        <fullName evidence="6">SAM domain-containing protein</fullName>
    </recommendedName>
</protein>
<feature type="domain" description="SAM" evidence="6">
    <location>
        <begin position="309"/>
        <end position="373"/>
    </location>
</feature>
<evidence type="ECO:0000256" key="3">
    <source>
        <dbReference type="ARBA" id="ARBA00023054"/>
    </source>
</evidence>
<dbReference type="PANTHER" id="PTHR12587:SF14">
    <property type="entry name" value="AT31531P"/>
    <property type="match status" value="1"/>
</dbReference>
<evidence type="ECO:0000259" key="6">
    <source>
        <dbReference type="PROSITE" id="PS50105"/>
    </source>
</evidence>
<dbReference type="SMART" id="SM00454">
    <property type="entry name" value="SAM"/>
    <property type="match status" value="3"/>
</dbReference>
<dbReference type="InterPro" id="IPR037617">
    <property type="entry name" value="LIPB1/2_SAM_1"/>
</dbReference>
<dbReference type="OrthoDB" id="6516566at2759"/>
<dbReference type="CDD" id="cd09566">
    <property type="entry name" value="SAM_liprin-beta1_2_repeat2"/>
    <property type="match status" value="1"/>
</dbReference>
<dbReference type="Pfam" id="PF07647">
    <property type="entry name" value="SAM_2"/>
    <property type="match status" value="1"/>
</dbReference>
<dbReference type="GO" id="GO:0048786">
    <property type="term" value="C:presynaptic active zone"/>
    <property type="evidence" value="ECO:0007669"/>
    <property type="project" value="TreeGrafter"/>
</dbReference>
<dbReference type="Gene3D" id="1.10.150.50">
    <property type="entry name" value="Transcription Factor, Ets-1"/>
    <property type="match status" value="3"/>
</dbReference>
<keyword evidence="2" id="KW-0677">Repeat</keyword>
<dbReference type="PROSITE" id="PS50105">
    <property type="entry name" value="SAM_DOMAIN"/>
    <property type="match status" value="2"/>
</dbReference>
<gene>
    <name evidence="7" type="ORF">EB796_013272</name>
</gene>
<sequence>MMTKKEIGDLKMQLAVVEKERNELKENLTLLEATIKKMKEQLELQDNEIKELTLQKNMSIGYLASSAKGENESLRETIAELMERNKEKDIQIMELNKAVDTYQKVEELILQSHSPICRKSTSADADHVIHNTPSHTWLSKSTPEKPFPGLETLSPTSSNGAPPPVPRRALSAQRSNSYDSSKFHRIVQCDSSSEDGKNKISCTSLPRDYGNQVNMVAQPKLQKDSVGSDVFTDDDCSVTKEPKKRKLLKRFLDRMKRVTTQEVADDKGRAFRRGGVRATAGPRLGGSQSSNMKLQMVQSSSFLKPFPSWTIDQVCTWLQDIGLAMYINDCRKWCKNGQHMLESSSHEIEKELKIGHILHRKKLKLALQAMNNGGNHEYRKLMQLTTDWITKWLDDIGLPQYKDQFSEACIDGHLLNNITVDDLLYLKINNTLHHMSIRRGIQVLRIQQFNLETLKRRPSMERSSHFPSTTLSGSTADKERDVTLWTNHRVMEWLRMIDLSEYAVNLRGSGVHGALLMLEPRFTVEHLANILHIPVNKTLIRRHLSGHFVNLVGQTVQSKKREMEQRPGMALTLNMKVRPKKTNIFKRGRPKSEYICPRHDSEEIASFSESTSNDSRRVKSAVAMYKKELSKRESKGHQDGKGKT</sequence>
<dbReference type="InterPro" id="IPR013761">
    <property type="entry name" value="SAM/pointed_sf"/>
</dbReference>
<dbReference type="PANTHER" id="PTHR12587">
    <property type="entry name" value="LAR INTERACTING PROTEIN LIP -RELATED PROTEIN"/>
    <property type="match status" value="1"/>
</dbReference>
<keyword evidence="8" id="KW-1185">Reference proteome</keyword>